<name>A0A381PZE3_9ZZZZ</name>
<feature type="non-terminal residue" evidence="1">
    <location>
        <position position="1"/>
    </location>
</feature>
<reference evidence="1" key="1">
    <citation type="submission" date="2018-05" db="EMBL/GenBank/DDBJ databases">
        <authorList>
            <person name="Lanie J.A."/>
            <person name="Ng W.-L."/>
            <person name="Kazmierczak K.M."/>
            <person name="Andrzejewski T.M."/>
            <person name="Davidsen T.M."/>
            <person name="Wayne K.J."/>
            <person name="Tettelin H."/>
            <person name="Glass J.I."/>
            <person name="Rusch D."/>
            <person name="Podicherti R."/>
            <person name="Tsui H.-C.T."/>
            <person name="Winkler M.E."/>
        </authorList>
    </citation>
    <scope>NUCLEOTIDE SEQUENCE</scope>
</reference>
<accession>A0A381PZE3</accession>
<dbReference type="EMBL" id="UINC01001150">
    <property type="protein sequence ID" value="SUZ72441.1"/>
    <property type="molecule type" value="Genomic_DNA"/>
</dbReference>
<dbReference type="Pfam" id="PF22234">
    <property type="entry name" value="Rv2466c-like"/>
    <property type="match status" value="1"/>
</dbReference>
<evidence type="ECO:0000313" key="1">
    <source>
        <dbReference type="EMBL" id="SUZ72441.1"/>
    </source>
</evidence>
<sequence length="190" mass="21467">VTARWVVDEVATERDLSIIWQPISLLFKNDPPQESPYYEATATTHKMLRVMESVRASGPEEGVFDLYWELATRIHHDADRDFDVREALLKVGLDGDHSAAAEDDSWDAVIREKMDDGLALVGNDVGTPIIAWDREDGQRIGLFGPVITRVPKGQDALKLWDAMMAMGDIDGFWELKKTRTERPEFGERPA</sequence>
<evidence type="ECO:0008006" key="2">
    <source>
        <dbReference type="Google" id="ProtNLM"/>
    </source>
</evidence>
<dbReference type="Gene3D" id="3.40.30.10">
    <property type="entry name" value="Glutaredoxin"/>
    <property type="match status" value="1"/>
</dbReference>
<proteinExistence type="predicted"/>
<dbReference type="AlphaFoldDB" id="A0A381PZE3"/>
<organism evidence="1">
    <name type="scientific">marine metagenome</name>
    <dbReference type="NCBI Taxonomy" id="408172"/>
    <lineage>
        <taxon>unclassified sequences</taxon>
        <taxon>metagenomes</taxon>
        <taxon>ecological metagenomes</taxon>
    </lineage>
</organism>
<dbReference type="InterPro" id="IPR053977">
    <property type="entry name" value="Rv2466c-like"/>
</dbReference>
<protein>
    <recommendedName>
        <fullName evidence="2">DSBA-like thioredoxin domain-containing protein</fullName>
    </recommendedName>
</protein>
<gene>
    <name evidence="1" type="ORF">METZ01_LOCUS25295</name>
</gene>